<dbReference type="Proteomes" id="UP000245626">
    <property type="component" value="Unassembled WGS sequence"/>
</dbReference>
<evidence type="ECO:0000313" key="2">
    <source>
        <dbReference type="Proteomes" id="UP000245626"/>
    </source>
</evidence>
<reference evidence="1 2" key="1">
    <citation type="journal article" date="2018" name="Mol. Biol. Evol.">
        <title>Broad Genomic Sampling Reveals a Smut Pathogenic Ancestry of the Fungal Clade Ustilaginomycotina.</title>
        <authorList>
            <person name="Kijpornyongpan T."/>
            <person name="Mondo S.J."/>
            <person name="Barry K."/>
            <person name="Sandor L."/>
            <person name="Lee J."/>
            <person name="Lipzen A."/>
            <person name="Pangilinan J."/>
            <person name="LaButti K."/>
            <person name="Hainaut M."/>
            <person name="Henrissat B."/>
            <person name="Grigoriev I.V."/>
            <person name="Spatafora J.W."/>
            <person name="Aime M.C."/>
        </authorList>
    </citation>
    <scope>NUCLEOTIDE SEQUENCE [LARGE SCALE GENOMIC DNA]</scope>
    <source>
        <strain evidence="1 2">SA 807</strain>
    </source>
</reference>
<name>A0ACD0NWG5_9BASI</name>
<organism evidence="1 2">
    <name type="scientific">Violaceomyces palustris</name>
    <dbReference type="NCBI Taxonomy" id="1673888"/>
    <lineage>
        <taxon>Eukaryota</taxon>
        <taxon>Fungi</taxon>
        <taxon>Dikarya</taxon>
        <taxon>Basidiomycota</taxon>
        <taxon>Ustilaginomycotina</taxon>
        <taxon>Ustilaginomycetes</taxon>
        <taxon>Violaceomycetales</taxon>
        <taxon>Violaceomycetaceae</taxon>
        <taxon>Violaceomyces</taxon>
    </lineage>
</organism>
<sequence>MDPYLNQPFAMDRSFQQPSAQGQRQQQCSPHSFDDSESPRSLSGGKQHNGGSHCHSQSVGHNSLGLLDGFSGSTSVPMTHSQSTPAFNFGSMHNHFNRRGSMSSSSSFSVSNASESATGGSANGHDAYSPRSFTQNESPLGSLSSISGLAIDTPHTPIRSELGHQIHSPFVPGQHDALLALSHGQDDGFDMPPPGKRRAVQSIDAGAQQQIYTESQAKLDASHNSPDEATPMPPSTGTFGGHTSSNLSDSVRNGQIPLTPVHGSSRALQTNGSDQRYQPTPGDSHSVTSTPDYSVRSGGSAYPSPYFNTSMAPRVQRMDSFDGTDGLASPASDGNQNNLYGRTMAGNKMDNGLLSLSSLNNGKTEPSQMHLYRDQLQSPISPYGRNSMPEFSMNAPAMMRVASAPSGHMAKMDADMFSMPSTPASATEYRRALYPQTPGGLPPPSFDPYFSAPAMSSSKSVGPLGSPGAISPQSLLDGRSRSISGTPGRGTPRSRTRNSGPPPLIVSSADKLHVCHCGKRFKRMEHLKRHNRTHTQERPHRCPVETCGKYFGRSDNLAQHLKTHFRPAGLVGRSSELLSLTTGSDKFKQHEPRHDPHAAANSAAAAAAAAHAAGKRRSSIGHVALGGPIALNRPQQPRQVLSPSSGAGNNANPLSVGLSGPIDGHQNGFW</sequence>
<proteinExistence type="predicted"/>
<protein>
    <submittedName>
        <fullName evidence="1">Uncharacterized protein</fullName>
    </submittedName>
</protein>
<evidence type="ECO:0000313" key="1">
    <source>
        <dbReference type="EMBL" id="PWN50064.1"/>
    </source>
</evidence>
<keyword evidence="2" id="KW-1185">Reference proteome</keyword>
<gene>
    <name evidence="1" type="ORF">IE53DRAFT_374805</name>
</gene>
<accession>A0ACD0NWG5</accession>
<dbReference type="EMBL" id="KZ819973">
    <property type="protein sequence ID" value="PWN50064.1"/>
    <property type="molecule type" value="Genomic_DNA"/>
</dbReference>